<dbReference type="InterPro" id="IPR051052">
    <property type="entry name" value="Diverse_substrate_MTase"/>
</dbReference>
<evidence type="ECO:0000256" key="2">
    <source>
        <dbReference type="ARBA" id="ARBA00022603"/>
    </source>
</evidence>
<evidence type="ECO:0000256" key="1">
    <source>
        <dbReference type="ARBA" id="ARBA00008361"/>
    </source>
</evidence>
<keyword evidence="6" id="KW-1185">Reference proteome</keyword>
<dbReference type="GO" id="GO:0008168">
    <property type="term" value="F:methyltransferase activity"/>
    <property type="evidence" value="ECO:0007669"/>
    <property type="project" value="UniProtKB-KW"/>
</dbReference>
<comment type="similarity">
    <text evidence="1">Belongs to the methyltransferase superfamily.</text>
</comment>
<reference evidence="6" key="1">
    <citation type="journal article" date="2019" name="Int. J. Syst. Evol. Microbiol.">
        <title>The Global Catalogue of Microorganisms (GCM) 10K type strain sequencing project: providing services to taxonomists for standard genome sequencing and annotation.</title>
        <authorList>
            <consortium name="The Broad Institute Genomics Platform"/>
            <consortium name="The Broad Institute Genome Sequencing Center for Infectious Disease"/>
            <person name="Wu L."/>
            <person name="Ma J."/>
        </authorList>
    </citation>
    <scope>NUCLEOTIDE SEQUENCE [LARGE SCALE GENOMIC DNA]</scope>
    <source>
        <strain evidence="6">CCUG 58938</strain>
    </source>
</reference>
<dbReference type="CDD" id="cd02440">
    <property type="entry name" value="AdoMet_MTases"/>
    <property type="match status" value="1"/>
</dbReference>
<dbReference type="Proteomes" id="UP001597112">
    <property type="component" value="Unassembled WGS sequence"/>
</dbReference>
<evidence type="ECO:0000259" key="4">
    <source>
        <dbReference type="Pfam" id="PF08241"/>
    </source>
</evidence>
<dbReference type="PANTHER" id="PTHR44942">
    <property type="entry name" value="METHYLTRANSF_11 DOMAIN-CONTAINING PROTEIN"/>
    <property type="match status" value="1"/>
</dbReference>
<dbReference type="RefSeq" id="WP_377579826.1">
    <property type="nucleotide sequence ID" value="NZ_JBHTKA010000004.1"/>
</dbReference>
<keyword evidence="2 5" id="KW-0489">Methyltransferase</keyword>
<dbReference type="SUPFAM" id="SSF53335">
    <property type="entry name" value="S-adenosyl-L-methionine-dependent methyltransferases"/>
    <property type="match status" value="1"/>
</dbReference>
<protein>
    <submittedName>
        <fullName evidence="5">Class I SAM-dependent methyltransferase</fullName>
        <ecNumber evidence="5">2.1.1.-</ecNumber>
    </submittedName>
</protein>
<feature type="domain" description="Methyltransferase type 11" evidence="4">
    <location>
        <begin position="39"/>
        <end position="126"/>
    </location>
</feature>
<organism evidence="5 6">
    <name type="scientific">Ohtaekwangia kribbensis</name>
    <dbReference type="NCBI Taxonomy" id="688913"/>
    <lineage>
        <taxon>Bacteria</taxon>
        <taxon>Pseudomonadati</taxon>
        <taxon>Bacteroidota</taxon>
        <taxon>Cytophagia</taxon>
        <taxon>Cytophagales</taxon>
        <taxon>Fulvivirgaceae</taxon>
        <taxon>Ohtaekwangia</taxon>
    </lineage>
</organism>
<keyword evidence="3 5" id="KW-0808">Transferase</keyword>
<name>A0ABW3K2J8_9BACT</name>
<evidence type="ECO:0000313" key="6">
    <source>
        <dbReference type="Proteomes" id="UP001597112"/>
    </source>
</evidence>
<evidence type="ECO:0000313" key="5">
    <source>
        <dbReference type="EMBL" id="MFD1000414.1"/>
    </source>
</evidence>
<dbReference type="InterPro" id="IPR013216">
    <property type="entry name" value="Methyltransf_11"/>
</dbReference>
<dbReference type="PANTHER" id="PTHR44942:SF4">
    <property type="entry name" value="METHYLTRANSFERASE TYPE 11 DOMAIN-CONTAINING PROTEIN"/>
    <property type="match status" value="1"/>
</dbReference>
<dbReference type="EMBL" id="JBHTKA010000004">
    <property type="protein sequence ID" value="MFD1000414.1"/>
    <property type="molecule type" value="Genomic_DNA"/>
</dbReference>
<proteinExistence type="inferred from homology"/>
<dbReference type="InterPro" id="IPR029063">
    <property type="entry name" value="SAM-dependent_MTases_sf"/>
</dbReference>
<gene>
    <name evidence="5" type="ORF">ACFQ21_13910</name>
</gene>
<sequence length="244" mass="28241">MKDFFSGHSKIYASFRPVYPDALYHFIFRHLKNKSTAWDCATGNGQVAKILSAHFKEVYATDISQQQLDHAFRAHNIRYSVSPAEQTSFHDAQFDLITVAQALHWFDRDRFYREVKRIGKPGGLLAVWGYALLYIEPVIDTIIMDFYNNTVGPFWDDARRLVEQEYKTIAFPFEEIPAPPFSIDVQWTLEHLTGYLESWSSTQKFIRQKGINPVDAVAETLRKHWAEGESKKVSFPIFARLGVI</sequence>
<dbReference type="EC" id="2.1.1.-" evidence="5"/>
<dbReference type="Gene3D" id="3.40.50.150">
    <property type="entry name" value="Vaccinia Virus protein VP39"/>
    <property type="match status" value="1"/>
</dbReference>
<accession>A0ABW3K2J8</accession>
<comment type="caution">
    <text evidence="5">The sequence shown here is derived from an EMBL/GenBank/DDBJ whole genome shotgun (WGS) entry which is preliminary data.</text>
</comment>
<dbReference type="Pfam" id="PF08241">
    <property type="entry name" value="Methyltransf_11"/>
    <property type="match status" value="1"/>
</dbReference>
<evidence type="ECO:0000256" key="3">
    <source>
        <dbReference type="ARBA" id="ARBA00022679"/>
    </source>
</evidence>
<dbReference type="GO" id="GO:0032259">
    <property type="term" value="P:methylation"/>
    <property type="evidence" value="ECO:0007669"/>
    <property type="project" value="UniProtKB-KW"/>
</dbReference>